<organism evidence="6 7">
    <name type="scientific">Thermodesulfobacterium geofontis (strain OPF15)</name>
    <dbReference type="NCBI Taxonomy" id="795359"/>
    <lineage>
        <taxon>Bacteria</taxon>
        <taxon>Pseudomonadati</taxon>
        <taxon>Thermodesulfobacteriota</taxon>
        <taxon>Thermodesulfobacteria</taxon>
        <taxon>Thermodesulfobacteriales</taxon>
        <taxon>Thermodesulfobacteriaceae</taxon>
        <taxon>Thermodesulfobacterium</taxon>
    </lineage>
</organism>
<dbReference type="PANTHER" id="PTHR33121:SF71">
    <property type="entry name" value="OXYGEN SENSOR PROTEIN DOSP"/>
    <property type="match status" value="1"/>
</dbReference>
<dbReference type="eggNOG" id="COG2703">
    <property type="taxonomic scope" value="Bacteria"/>
</dbReference>
<dbReference type="PATRIC" id="fig|795359.3.peg.240"/>
<dbReference type="SUPFAM" id="SSF47188">
    <property type="entry name" value="Hemerythrin-like"/>
    <property type="match status" value="1"/>
</dbReference>
<dbReference type="InterPro" id="IPR001633">
    <property type="entry name" value="EAL_dom"/>
</dbReference>
<evidence type="ECO:0000256" key="2">
    <source>
        <dbReference type="ARBA" id="ARBA00022723"/>
    </source>
</evidence>
<feature type="domain" description="GGDEF" evidence="5">
    <location>
        <begin position="156"/>
        <end position="290"/>
    </location>
</feature>
<dbReference type="STRING" id="795359.TOPB45_0240"/>
<evidence type="ECO:0000259" key="4">
    <source>
        <dbReference type="PROSITE" id="PS50883"/>
    </source>
</evidence>
<dbReference type="PANTHER" id="PTHR33121">
    <property type="entry name" value="CYCLIC DI-GMP PHOSPHODIESTERASE PDEF"/>
    <property type="match status" value="1"/>
</dbReference>
<dbReference type="Proteomes" id="UP000006583">
    <property type="component" value="Chromosome"/>
</dbReference>
<dbReference type="CDD" id="cd01949">
    <property type="entry name" value="GGDEF"/>
    <property type="match status" value="1"/>
</dbReference>
<dbReference type="AlphaFoldDB" id="F8C2X4"/>
<dbReference type="SUPFAM" id="SSF141868">
    <property type="entry name" value="EAL domain-like"/>
    <property type="match status" value="1"/>
</dbReference>
<dbReference type="InterPro" id="IPR029787">
    <property type="entry name" value="Nucleotide_cyclase"/>
</dbReference>
<dbReference type="PROSITE" id="PS50887">
    <property type="entry name" value="GGDEF"/>
    <property type="match status" value="1"/>
</dbReference>
<dbReference type="SMART" id="SM00052">
    <property type="entry name" value="EAL"/>
    <property type="match status" value="1"/>
</dbReference>
<dbReference type="InterPro" id="IPR035938">
    <property type="entry name" value="Hemerythrin-like_sf"/>
</dbReference>
<accession>F8C2X4</accession>
<dbReference type="RefSeq" id="WP_013909054.1">
    <property type="nucleotide sequence ID" value="NC_015682.1"/>
</dbReference>
<dbReference type="Gene3D" id="3.30.70.270">
    <property type="match status" value="1"/>
</dbReference>
<evidence type="ECO:0000313" key="6">
    <source>
        <dbReference type="EMBL" id="AEH22354.1"/>
    </source>
</evidence>
<feature type="domain" description="EAL" evidence="4">
    <location>
        <begin position="299"/>
        <end position="548"/>
    </location>
</feature>
<dbReference type="Pfam" id="PF01814">
    <property type="entry name" value="Hemerythrin"/>
    <property type="match status" value="1"/>
</dbReference>
<dbReference type="eggNOG" id="COG2200">
    <property type="taxonomic scope" value="Bacteria"/>
</dbReference>
<comment type="similarity">
    <text evidence="1">Belongs to the hemerythrin family.</text>
</comment>
<dbReference type="Gene3D" id="1.20.120.50">
    <property type="entry name" value="Hemerythrin-like"/>
    <property type="match status" value="1"/>
</dbReference>
<dbReference type="KEGG" id="top:TOPB45_0240"/>
<proteinExistence type="inferred from homology"/>
<reference evidence="6 7" key="1">
    <citation type="journal article" date="2013" name="Genome Announc.">
        <title>Complete genome sequence of the hyperthermophilic sulfate-reducing bacterium Thermodesulfobacterium geofontis OPF15T.</title>
        <authorList>
            <person name="Elkins J.G."/>
            <person name="Hamilton-Brehm S.D."/>
            <person name="Lucas S."/>
            <person name="Han J."/>
            <person name="Lapidus A."/>
            <person name="Cheng J.F."/>
            <person name="Goodwin L.A."/>
            <person name="Pitluck S."/>
            <person name="Peters L."/>
            <person name="Mikhailova N."/>
            <person name="Davenport K.W."/>
            <person name="Detter J.C."/>
            <person name="Han C.S."/>
            <person name="Tapia R."/>
            <person name="Land M.L."/>
            <person name="Hauser L."/>
            <person name="Kyrpides N.C."/>
            <person name="Ivanova N.N."/>
            <person name="Pagani I."/>
            <person name="Bruce D."/>
            <person name="Woyke T."/>
            <person name="Cottingham R.W."/>
        </authorList>
    </citation>
    <scope>NUCLEOTIDE SEQUENCE [LARGE SCALE GENOMIC DNA]</scope>
    <source>
        <strain evidence="6 7">OPF15</strain>
    </source>
</reference>
<dbReference type="Pfam" id="PF00563">
    <property type="entry name" value="EAL"/>
    <property type="match status" value="1"/>
</dbReference>
<gene>
    <name evidence="6" type="ordered locus">TOPB45_0240</name>
</gene>
<evidence type="ECO:0000256" key="3">
    <source>
        <dbReference type="ARBA" id="ARBA00023004"/>
    </source>
</evidence>
<dbReference type="Gene3D" id="3.20.20.450">
    <property type="entry name" value="EAL domain"/>
    <property type="match status" value="1"/>
</dbReference>
<dbReference type="CDD" id="cd01948">
    <property type="entry name" value="EAL"/>
    <property type="match status" value="1"/>
</dbReference>
<dbReference type="InterPro" id="IPR012312">
    <property type="entry name" value="Hemerythrin-like"/>
</dbReference>
<dbReference type="InterPro" id="IPR043128">
    <property type="entry name" value="Rev_trsase/Diguanyl_cyclase"/>
</dbReference>
<dbReference type="GO" id="GO:0071111">
    <property type="term" value="F:cyclic-guanylate-specific phosphodiesterase activity"/>
    <property type="evidence" value="ECO:0007669"/>
    <property type="project" value="InterPro"/>
</dbReference>
<evidence type="ECO:0000313" key="7">
    <source>
        <dbReference type="Proteomes" id="UP000006583"/>
    </source>
</evidence>
<dbReference type="PROSITE" id="PS50883">
    <property type="entry name" value="EAL"/>
    <property type="match status" value="1"/>
</dbReference>
<dbReference type="InterPro" id="IPR035919">
    <property type="entry name" value="EAL_sf"/>
</dbReference>
<evidence type="ECO:0000259" key="5">
    <source>
        <dbReference type="PROSITE" id="PS50887"/>
    </source>
</evidence>
<keyword evidence="2" id="KW-0479">Metal-binding</keyword>
<sequence>MDNFIFLKNSKLKREYENLFQALESIKGALKENRAEKVSDFLNQFVFFLEDYFNKEENLMKEYKYPDLEFHKREHQLIRKKIEYLFFKSDIQKLDLSYELVGLLENLLIDHLNTFDKTFNLYLNLRIDSLTEFLSKEAFFDTLQDFINRAKEKFIEDIALIVLEIEDYSFLSLTLGAEITDFLLKDFSLFLKEHFHTPNVIFGKYKENQILIGLLNYTFLELIGFLEELVDKVKNFRFKANNQTIHLSVSIGVALYPHDGDEAFKLLNSAEIALQIAKREGRNKWVFFDSKFLKELEKLNKIRSLLERAIRERLVIPYIQPIFDAYTLKIMGGEVLIRILDEKKNVISAGTFIKYAYELGYIEDLEAVLTEEIIKDEVLELFKNRYIFINKSVNSYNKALFLSEELKLWKDIAKTHEIFVVLEITESSIINFLDVFQVISSETKSEKIGIAIDDFGSGYASFTSLLKVDPKFLKIDGNLIRQINKSKKCYNIVKGIVSIAKDLGIKTVAEFVENREIAEALKNLNVDLFQSFYFCKPISIEDFKKLIS</sequence>
<dbReference type="SUPFAM" id="SSF55073">
    <property type="entry name" value="Nucleotide cyclase"/>
    <property type="match status" value="1"/>
</dbReference>
<dbReference type="eggNOG" id="COG3706">
    <property type="taxonomic scope" value="Bacteria"/>
</dbReference>
<dbReference type="EMBL" id="CP002829">
    <property type="protein sequence ID" value="AEH22354.1"/>
    <property type="molecule type" value="Genomic_DNA"/>
</dbReference>
<dbReference type="SMART" id="SM00267">
    <property type="entry name" value="GGDEF"/>
    <property type="match status" value="1"/>
</dbReference>
<dbReference type="HOGENOM" id="CLU_000445_70_50_0"/>
<dbReference type="CDD" id="cd12107">
    <property type="entry name" value="Hemerythrin"/>
    <property type="match status" value="1"/>
</dbReference>
<dbReference type="NCBIfam" id="TIGR00254">
    <property type="entry name" value="GGDEF"/>
    <property type="match status" value="1"/>
</dbReference>
<protein>
    <submittedName>
        <fullName evidence="6">Diguanylate cyclase/phosphodiesterase</fullName>
    </submittedName>
</protein>
<dbReference type="InterPro" id="IPR000160">
    <property type="entry name" value="GGDEF_dom"/>
</dbReference>
<dbReference type="InterPro" id="IPR012827">
    <property type="entry name" value="Hemerythrin_metal-bd"/>
</dbReference>
<dbReference type="InterPro" id="IPR050706">
    <property type="entry name" value="Cyclic-di-GMP_PDE-like"/>
</dbReference>
<dbReference type="Pfam" id="PF00990">
    <property type="entry name" value="GGDEF"/>
    <property type="match status" value="1"/>
</dbReference>
<dbReference type="OrthoDB" id="9777298at2"/>
<evidence type="ECO:0000256" key="1">
    <source>
        <dbReference type="ARBA" id="ARBA00010587"/>
    </source>
</evidence>
<keyword evidence="3" id="KW-0408">Iron</keyword>
<keyword evidence="7" id="KW-1185">Reference proteome</keyword>
<name>F8C2X4_THEGP</name>
<dbReference type="GO" id="GO:0046872">
    <property type="term" value="F:metal ion binding"/>
    <property type="evidence" value="ECO:0007669"/>
    <property type="project" value="UniProtKB-KW"/>
</dbReference>
<dbReference type="NCBIfam" id="TIGR02481">
    <property type="entry name" value="hemeryth_dom"/>
    <property type="match status" value="1"/>
</dbReference>